<feature type="region of interest" description="Disordered" evidence="1">
    <location>
        <begin position="126"/>
        <end position="156"/>
    </location>
</feature>
<gene>
    <name evidence="2" type="ORF">PMZ80_007516</name>
</gene>
<sequence length="688" mass="77789">MAPGTPSMSHLGKRKRADGDEEEVTPEGRPRKKIVLKYATPSTQVLKPRTQQPDTISFITLSYRKADAAPSAVALPRLLQRDDRALGKRKRQVEDEIAALFPAKRTLRLKFKPDLYNRYSFNVPEASKSRTPAATAEGGNPVTADEHHSRSKVHGPLHSCTATLEDLPTELLEMITWQSLNPFLPLTSKTIFSKLGHQRKMRSDMVMVVFCEWAPASTNDSASHRAALDAQSSDTADEDENVLCDLSLLPLRHPLSKCVTPFLTSMDRHDLREQYGEAKWCTIDLLKSCAGPVVAAWLNHNFEDSHFEGDNLRKYRLLKHDTANHPLNGALILRDRVHLIRVSRLYQLSVLCASKGSSTSVQNNDFCPGRCGAGRRQAQFALPKTPRHVVLAPNDDIKESALLFYQNKHVRSWIEVNSGWDKELCYHRHIKEEISKAFADGREDIGELLLRQDCRSCAGGWCDDQEDAMTTSGQWLIALLACANQFGVVRALANSLTGPYVHRRRRDRRRPKPGLVLVDEQLRDLVVALANAADDDSQNLSALHLMKWALLRREDTANDTENGMEDPPHAELLDELVDDSGEGILEAELTHTLGSRSKLDRQQPSKHSFERDLSPSSGISRINERKAREEARQRAEAFEMMNKYVLAEASKKTFNKMERLYTLQREYKEYKDWLGVEKLLNGEMLFDD</sequence>
<name>A0ABR0RIK1_9EURO</name>
<protein>
    <submittedName>
        <fullName evidence="2">Uncharacterized protein</fullName>
    </submittedName>
</protein>
<dbReference type="Proteomes" id="UP001334248">
    <property type="component" value="Unassembled WGS sequence"/>
</dbReference>
<reference evidence="2 3" key="1">
    <citation type="journal article" date="2023" name="Res Sq">
        <title>Genomic and morphological characterization of Knufia obscura isolated from the Mars 2020 spacecraft assembly facility.</title>
        <authorList>
            <person name="Chander A.M."/>
            <person name="Teixeira M.M."/>
            <person name="Singh N.K."/>
            <person name="Williams M.P."/>
            <person name="Parker C.W."/>
            <person name="Leo P."/>
            <person name="Stajich J.E."/>
            <person name="Torok T."/>
            <person name="Tighe S."/>
            <person name="Mason C.E."/>
            <person name="Venkateswaran K."/>
        </authorList>
    </citation>
    <scope>NUCLEOTIDE SEQUENCE [LARGE SCALE GENOMIC DNA]</scope>
    <source>
        <strain evidence="2 3">CCFEE 5817</strain>
    </source>
</reference>
<feature type="compositionally biased region" description="Basic and acidic residues" evidence="1">
    <location>
        <begin position="597"/>
        <end position="613"/>
    </location>
</feature>
<dbReference type="RefSeq" id="XP_064728188.1">
    <property type="nucleotide sequence ID" value="XM_064875924.1"/>
</dbReference>
<organism evidence="2 3">
    <name type="scientific">Knufia obscura</name>
    <dbReference type="NCBI Taxonomy" id="1635080"/>
    <lineage>
        <taxon>Eukaryota</taxon>
        <taxon>Fungi</taxon>
        <taxon>Dikarya</taxon>
        <taxon>Ascomycota</taxon>
        <taxon>Pezizomycotina</taxon>
        <taxon>Eurotiomycetes</taxon>
        <taxon>Chaetothyriomycetidae</taxon>
        <taxon>Chaetothyriales</taxon>
        <taxon>Trichomeriaceae</taxon>
        <taxon>Knufia</taxon>
    </lineage>
</organism>
<feature type="region of interest" description="Disordered" evidence="1">
    <location>
        <begin position="1"/>
        <end position="31"/>
    </location>
</feature>
<dbReference type="GeneID" id="90000965"/>
<dbReference type="EMBL" id="JAVHJV010000009">
    <property type="protein sequence ID" value="KAK5940098.1"/>
    <property type="molecule type" value="Genomic_DNA"/>
</dbReference>
<feature type="region of interest" description="Disordered" evidence="1">
    <location>
        <begin position="596"/>
        <end position="626"/>
    </location>
</feature>
<comment type="caution">
    <text evidence="2">The sequence shown here is derived from an EMBL/GenBank/DDBJ whole genome shotgun (WGS) entry which is preliminary data.</text>
</comment>
<evidence type="ECO:0000313" key="3">
    <source>
        <dbReference type="Proteomes" id="UP001334248"/>
    </source>
</evidence>
<keyword evidence="3" id="KW-1185">Reference proteome</keyword>
<proteinExistence type="predicted"/>
<accession>A0ABR0RIK1</accession>
<evidence type="ECO:0000256" key="1">
    <source>
        <dbReference type="SAM" id="MobiDB-lite"/>
    </source>
</evidence>
<evidence type="ECO:0000313" key="2">
    <source>
        <dbReference type="EMBL" id="KAK5940098.1"/>
    </source>
</evidence>